<protein>
    <submittedName>
        <fullName evidence="1">Uncharacterized protein</fullName>
    </submittedName>
</protein>
<organism evidence="1 2">
    <name type="scientific">Pleurodeles waltl</name>
    <name type="common">Iberian ribbed newt</name>
    <dbReference type="NCBI Taxonomy" id="8319"/>
    <lineage>
        <taxon>Eukaryota</taxon>
        <taxon>Metazoa</taxon>
        <taxon>Chordata</taxon>
        <taxon>Craniata</taxon>
        <taxon>Vertebrata</taxon>
        <taxon>Euteleostomi</taxon>
        <taxon>Amphibia</taxon>
        <taxon>Batrachia</taxon>
        <taxon>Caudata</taxon>
        <taxon>Salamandroidea</taxon>
        <taxon>Salamandridae</taxon>
        <taxon>Pleurodelinae</taxon>
        <taxon>Pleurodeles</taxon>
    </lineage>
</organism>
<sequence>MRGVLLLRGDEVQAHLSLRPCAVSSKVMCRILVQAILLRKDLSCGSVTCKDFGICFPDMLLSTQGIPLPGLLGGFKPPGCTSLVSDPHVRRRGQTAEQGLYFQTSRVVSGPRSGVARALKQARKCPPSPGLVVKTASAGVE</sequence>
<name>A0AAV7V2D6_PLEWA</name>
<keyword evidence="2" id="KW-1185">Reference proteome</keyword>
<reference evidence="1" key="1">
    <citation type="journal article" date="2022" name="bioRxiv">
        <title>Sequencing and chromosome-scale assembly of the giantPleurodeles waltlgenome.</title>
        <authorList>
            <person name="Brown T."/>
            <person name="Elewa A."/>
            <person name="Iarovenko S."/>
            <person name="Subramanian E."/>
            <person name="Araus A.J."/>
            <person name="Petzold A."/>
            <person name="Susuki M."/>
            <person name="Suzuki K.-i.T."/>
            <person name="Hayashi T."/>
            <person name="Toyoda A."/>
            <person name="Oliveira C."/>
            <person name="Osipova E."/>
            <person name="Leigh N.D."/>
            <person name="Simon A."/>
            <person name="Yun M.H."/>
        </authorList>
    </citation>
    <scope>NUCLEOTIDE SEQUENCE</scope>
    <source>
        <strain evidence="1">20211129_DDA</strain>
        <tissue evidence="1">Liver</tissue>
    </source>
</reference>
<dbReference type="AlphaFoldDB" id="A0AAV7V2D6"/>
<evidence type="ECO:0000313" key="2">
    <source>
        <dbReference type="Proteomes" id="UP001066276"/>
    </source>
</evidence>
<evidence type="ECO:0000313" key="1">
    <source>
        <dbReference type="EMBL" id="KAJ1194460.1"/>
    </source>
</evidence>
<comment type="caution">
    <text evidence="1">The sequence shown here is derived from an EMBL/GenBank/DDBJ whole genome shotgun (WGS) entry which is preliminary data.</text>
</comment>
<accession>A0AAV7V2D6</accession>
<dbReference type="EMBL" id="JANPWB010000004">
    <property type="protein sequence ID" value="KAJ1194460.1"/>
    <property type="molecule type" value="Genomic_DNA"/>
</dbReference>
<proteinExistence type="predicted"/>
<dbReference type="Proteomes" id="UP001066276">
    <property type="component" value="Chromosome 2_2"/>
</dbReference>
<gene>
    <name evidence="1" type="ORF">NDU88_003748</name>
</gene>